<keyword evidence="2" id="KW-0539">Nucleus</keyword>
<sequence>MASRAIEMLSPTISQSSTQARAPSPYEQPRRPSSDQEHLYSQHSQSRAYSYNPSYDTTRTPPAVRSPPPGPASPDRPPAPLACTECRRKHVRCDATVPICRRCSTTAGTTCRYLPSRRGLRRRTVRNEASMGGTTAATTTSMTDNDDDLDTVAAAASMASMASMNNSMASIASMASMATMANVPLALPSPQPLALATTTIRVDDMADDSINNTDFVDDDALVNLYYSNFHAAHPILVPRGYYSSQRYPTYLRLVVHCIGSHFSATGQQSDALRDASVKALEAAVAASSVGGRQKSYHIAQARLLLSIALHARGEIRESVSQLAHAVSTALEIGMHRRTYSTTYGGRSPIVEESLRRTWWELYVVDGFVAALQRSTSARSHTCEPDILLPCDEALYGGGEDNQSSDSFSLREHNSPTLEQFDARLYADEPSAAFSFSSFCYRIDAVRILVRALAVSSGAHATHDVQEEQVQAIDNALAAWRHSEASACPPNDEMLFQAHMLIHYTAIYLHFWRSDLASTVPAAFDIIRERHLPPVATPRQTHARMAVTASRQLVDLAARAATPAAVQRHTPFFVFALVFSAIVQLSACALHGPAQHAALYRDRLALISGVLTTLSPVWAFAHSVGRKFRRMTADLLRLRGYSATTVTQTNVPTHTNQHAHVEPTANKTVYMDDSSMDAGFADGVSLYGNSSFPWMDLLTWDPEQL</sequence>
<evidence type="ECO:0000313" key="5">
    <source>
        <dbReference type="EMBL" id="KAL1891531.1"/>
    </source>
</evidence>
<feature type="compositionally biased region" description="Polar residues" evidence="3">
    <location>
        <begin position="11"/>
        <end position="21"/>
    </location>
</feature>
<dbReference type="CDD" id="cd12148">
    <property type="entry name" value="fungal_TF_MHR"/>
    <property type="match status" value="1"/>
</dbReference>
<dbReference type="Pfam" id="PF00172">
    <property type="entry name" value="Zn_clus"/>
    <property type="match status" value="1"/>
</dbReference>
<evidence type="ECO:0000259" key="4">
    <source>
        <dbReference type="PROSITE" id="PS50048"/>
    </source>
</evidence>
<evidence type="ECO:0000256" key="2">
    <source>
        <dbReference type="ARBA" id="ARBA00023242"/>
    </source>
</evidence>
<feature type="compositionally biased region" description="Polar residues" evidence="3">
    <location>
        <begin position="41"/>
        <end position="56"/>
    </location>
</feature>
<dbReference type="Gene3D" id="4.10.240.10">
    <property type="entry name" value="Zn(2)-C6 fungal-type DNA-binding domain"/>
    <property type="match status" value="1"/>
</dbReference>
<comment type="caution">
    <text evidence="5">The sequence shown here is derived from an EMBL/GenBank/DDBJ whole genome shotgun (WGS) entry which is preliminary data.</text>
</comment>
<protein>
    <recommendedName>
        <fullName evidence="4">Zn(2)-C6 fungal-type domain-containing protein</fullName>
    </recommendedName>
</protein>
<feature type="compositionally biased region" description="Pro residues" evidence="3">
    <location>
        <begin position="64"/>
        <end position="77"/>
    </location>
</feature>
<dbReference type="CDD" id="cd00067">
    <property type="entry name" value="GAL4"/>
    <property type="match status" value="1"/>
</dbReference>
<feature type="region of interest" description="Disordered" evidence="3">
    <location>
        <begin position="1"/>
        <end position="77"/>
    </location>
</feature>
<name>A0ABR3YT54_9PEZI</name>
<accession>A0ABR3YT54</accession>
<dbReference type="InterPro" id="IPR036864">
    <property type="entry name" value="Zn2-C6_fun-type_DNA-bd_sf"/>
</dbReference>
<keyword evidence="6" id="KW-1185">Reference proteome</keyword>
<dbReference type="PANTHER" id="PTHR47431">
    <property type="entry name" value="ZN(II)2CYS6 TRANSCRIPTION FACTOR (EUROFUNG)-RELATED"/>
    <property type="match status" value="1"/>
</dbReference>
<dbReference type="PANTHER" id="PTHR47431:SF2">
    <property type="entry name" value="ZN(II)2CYS6 TRANSCRIPTION FACTOR (EUROFUNG)"/>
    <property type="match status" value="1"/>
</dbReference>
<keyword evidence="1" id="KW-0479">Metal-binding</keyword>
<dbReference type="InterPro" id="IPR001138">
    <property type="entry name" value="Zn2Cys6_DnaBD"/>
</dbReference>
<reference evidence="5 6" key="1">
    <citation type="journal article" date="2024" name="IMA Fungus">
        <title>IMA Genome - F19 : A genome assembly and annotation guide to empower mycologists, including annotated draft genome sequences of Ceratocystis pirilliformis, Diaporthe australafricana, Fusarium ophioides, Paecilomyces lecythidis, and Sporothrix stenoceras.</title>
        <authorList>
            <person name="Aylward J."/>
            <person name="Wilson A.M."/>
            <person name="Visagie C.M."/>
            <person name="Spraker J."/>
            <person name="Barnes I."/>
            <person name="Buitendag C."/>
            <person name="Ceriani C."/>
            <person name="Del Mar Angel L."/>
            <person name="du Plessis D."/>
            <person name="Fuchs T."/>
            <person name="Gasser K."/>
            <person name="Kramer D."/>
            <person name="Li W."/>
            <person name="Munsamy K."/>
            <person name="Piso A."/>
            <person name="Price J.L."/>
            <person name="Sonnekus B."/>
            <person name="Thomas C."/>
            <person name="van der Nest A."/>
            <person name="van Dijk A."/>
            <person name="van Heerden A."/>
            <person name="van Vuuren N."/>
            <person name="Yilmaz N."/>
            <person name="Duong T.A."/>
            <person name="van der Merwe N.A."/>
            <person name="Wingfield M.J."/>
            <person name="Wingfield B.D."/>
        </authorList>
    </citation>
    <scope>NUCLEOTIDE SEQUENCE [LARGE SCALE GENOMIC DNA]</scope>
    <source>
        <strain evidence="5 6">CMW 5346</strain>
    </source>
</reference>
<gene>
    <name evidence="5" type="ORF">Sste5346_007623</name>
</gene>
<feature type="compositionally biased region" description="Basic and acidic residues" evidence="3">
    <location>
        <begin position="28"/>
        <end position="40"/>
    </location>
</feature>
<evidence type="ECO:0000313" key="6">
    <source>
        <dbReference type="Proteomes" id="UP001583186"/>
    </source>
</evidence>
<dbReference type="PROSITE" id="PS00463">
    <property type="entry name" value="ZN2_CY6_FUNGAL_1"/>
    <property type="match status" value="1"/>
</dbReference>
<dbReference type="SMART" id="SM00066">
    <property type="entry name" value="GAL4"/>
    <property type="match status" value="1"/>
</dbReference>
<organism evidence="5 6">
    <name type="scientific">Sporothrix stenoceras</name>
    <dbReference type="NCBI Taxonomy" id="5173"/>
    <lineage>
        <taxon>Eukaryota</taxon>
        <taxon>Fungi</taxon>
        <taxon>Dikarya</taxon>
        <taxon>Ascomycota</taxon>
        <taxon>Pezizomycotina</taxon>
        <taxon>Sordariomycetes</taxon>
        <taxon>Sordariomycetidae</taxon>
        <taxon>Ophiostomatales</taxon>
        <taxon>Ophiostomataceae</taxon>
        <taxon>Sporothrix</taxon>
    </lineage>
</organism>
<feature type="domain" description="Zn(2)-C6 fungal-type" evidence="4">
    <location>
        <begin position="82"/>
        <end position="113"/>
    </location>
</feature>
<evidence type="ECO:0000256" key="1">
    <source>
        <dbReference type="ARBA" id="ARBA00022723"/>
    </source>
</evidence>
<dbReference type="Pfam" id="PF04082">
    <property type="entry name" value="Fungal_trans"/>
    <property type="match status" value="1"/>
</dbReference>
<evidence type="ECO:0000256" key="3">
    <source>
        <dbReference type="SAM" id="MobiDB-lite"/>
    </source>
</evidence>
<dbReference type="SUPFAM" id="SSF57701">
    <property type="entry name" value="Zn2/Cys6 DNA-binding domain"/>
    <property type="match status" value="1"/>
</dbReference>
<dbReference type="PROSITE" id="PS50048">
    <property type="entry name" value="ZN2_CY6_FUNGAL_2"/>
    <property type="match status" value="1"/>
</dbReference>
<proteinExistence type="predicted"/>
<dbReference type="EMBL" id="JAWCUI010000052">
    <property type="protein sequence ID" value="KAL1891531.1"/>
    <property type="molecule type" value="Genomic_DNA"/>
</dbReference>
<dbReference type="Proteomes" id="UP001583186">
    <property type="component" value="Unassembled WGS sequence"/>
</dbReference>
<dbReference type="InterPro" id="IPR007219">
    <property type="entry name" value="XnlR_reg_dom"/>
</dbReference>